<dbReference type="CDD" id="cd14014">
    <property type="entry name" value="STKc_PknB_like"/>
    <property type="match status" value="1"/>
</dbReference>
<dbReference type="InterPro" id="IPR011009">
    <property type="entry name" value="Kinase-like_dom_sf"/>
</dbReference>
<dbReference type="InterPro" id="IPR008271">
    <property type="entry name" value="Ser/Thr_kinase_AS"/>
</dbReference>
<name>A0A3B0X5Y3_9ZZZZ</name>
<evidence type="ECO:0000313" key="8">
    <source>
        <dbReference type="EMBL" id="VAW56959.1"/>
    </source>
</evidence>
<feature type="domain" description="Protein kinase" evidence="7">
    <location>
        <begin position="145"/>
        <end position="424"/>
    </location>
</feature>
<accession>A0A3B0X5Y3</accession>
<keyword evidence="6" id="KW-1133">Transmembrane helix</keyword>
<dbReference type="GO" id="GO:0004674">
    <property type="term" value="F:protein serine/threonine kinase activity"/>
    <property type="evidence" value="ECO:0007669"/>
    <property type="project" value="UniProtKB-KW"/>
</dbReference>
<dbReference type="PROSITE" id="PS50011">
    <property type="entry name" value="PROTEIN_KINASE_DOM"/>
    <property type="match status" value="1"/>
</dbReference>
<protein>
    <submittedName>
        <fullName evidence="8">Serine/threonine protein kinase</fullName>
    </submittedName>
</protein>
<dbReference type="Pfam" id="PF00069">
    <property type="entry name" value="Pkinase"/>
    <property type="match status" value="1"/>
</dbReference>
<reference evidence="8" key="1">
    <citation type="submission" date="2018-06" db="EMBL/GenBank/DDBJ databases">
        <authorList>
            <person name="Zhirakovskaya E."/>
        </authorList>
    </citation>
    <scope>NUCLEOTIDE SEQUENCE</scope>
</reference>
<evidence type="ECO:0000256" key="2">
    <source>
        <dbReference type="ARBA" id="ARBA00022741"/>
    </source>
</evidence>
<dbReference type="GO" id="GO:0005524">
    <property type="term" value="F:ATP binding"/>
    <property type="evidence" value="ECO:0007669"/>
    <property type="project" value="UniProtKB-KW"/>
</dbReference>
<evidence type="ECO:0000256" key="6">
    <source>
        <dbReference type="SAM" id="Phobius"/>
    </source>
</evidence>
<dbReference type="InterPro" id="IPR000719">
    <property type="entry name" value="Prot_kinase_dom"/>
</dbReference>
<feature type="compositionally biased region" description="Polar residues" evidence="5">
    <location>
        <begin position="38"/>
        <end position="58"/>
    </location>
</feature>
<evidence type="ECO:0000256" key="4">
    <source>
        <dbReference type="ARBA" id="ARBA00022840"/>
    </source>
</evidence>
<dbReference type="SMART" id="SM00220">
    <property type="entry name" value="S_TKc"/>
    <property type="match status" value="1"/>
</dbReference>
<keyword evidence="4" id="KW-0067">ATP-binding</keyword>
<dbReference type="PROSITE" id="PS00108">
    <property type="entry name" value="PROTEIN_KINASE_ST"/>
    <property type="match status" value="1"/>
</dbReference>
<evidence type="ECO:0000256" key="5">
    <source>
        <dbReference type="SAM" id="MobiDB-lite"/>
    </source>
</evidence>
<dbReference type="SUPFAM" id="SSF56112">
    <property type="entry name" value="Protein kinase-like (PK-like)"/>
    <property type="match status" value="1"/>
</dbReference>
<evidence type="ECO:0000259" key="7">
    <source>
        <dbReference type="PROSITE" id="PS50011"/>
    </source>
</evidence>
<keyword evidence="6" id="KW-0812">Transmembrane</keyword>
<evidence type="ECO:0000256" key="3">
    <source>
        <dbReference type="ARBA" id="ARBA00022777"/>
    </source>
</evidence>
<keyword evidence="1" id="KW-0808">Transferase</keyword>
<dbReference type="PANTHER" id="PTHR43289">
    <property type="entry name" value="MITOGEN-ACTIVATED PROTEIN KINASE KINASE KINASE 20-RELATED"/>
    <property type="match status" value="1"/>
</dbReference>
<sequence length="589" mass="66604">MEKFKPNDGTEHKSIGISAIERVVKINSADDENTVITQSSQFNTQNNAQDQPLTPQTDESTRLMPSKDWADEFDDDNDIGLVSLKKNKSSENKPFFNSFTSPPESVAPPNFEQTIKVEKSQEIQNKNLLTNALSSTSYGVLKERFVLESVLGAGGMGIVYKAKDLLKVEAKDRNPYVAIKVLSDEFKAHPEAFISLQRESRKSQSIAHPNIVNVYDFDRDGDIVFMTMEYMEGQPLDQLIRKNRSIGISNDEAWGIIQGMSAALSYAHSEQIVHSDFKPGNVFITKKGIAKVFDFGIARAVKRVEVTDATGIDKTLFDAGNLGALTPAYASFEMLSGKEPDIRDDIFALGCVAYELLTGIHPYKKVPADEAVKKNIKPKRIDHISNDQWHAIEKSIELKRDQRIATVNEFMEAITPKTKTLNWLAIFFLLLSFSIAGFFLLKEGKFSSLELLLDINTNKPVVVAEKIDSEFELIVDAGLVKDIKIAKQRLISLLKYPVFMSAWEDKVWENMSDLLLLTHHNDPWVEEKVSWVYDQYLAEITKVIDLKKYNEAKLLIDNAKRYTINYDELDFKLYEIVSNLESLDEQSSN</sequence>
<proteinExistence type="predicted"/>
<evidence type="ECO:0000256" key="1">
    <source>
        <dbReference type="ARBA" id="ARBA00022679"/>
    </source>
</evidence>
<keyword evidence="3 8" id="KW-0418">Kinase</keyword>
<dbReference type="AlphaFoldDB" id="A0A3B0X5Y3"/>
<dbReference type="Gene3D" id="3.30.200.20">
    <property type="entry name" value="Phosphorylase Kinase, domain 1"/>
    <property type="match status" value="1"/>
</dbReference>
<keyword evidence="6" id="KW-0472">Membrane</keyword>
<dbReference type="Gene3D" id="1.10.510.10">
    <property type="entry name" value="Transferase(Phosphotransferase) domain 1"/>
    <property type="match status" value="1"/>
</dbReference>
<organism evidence="8">
    <name type="scientific">hydrothermal vent metagenome</name>
    <dbReference type="NCBI Taxonomy" id="652676"/>
    <lineage>
        <taxon>unclassified sequences</taxon>
        <taxon>metagenomes</taxon>
        <taxon>ecological metagenomes</taxon>
    </lineage>
</organism>
<dbReference type="EMBL" id="UOFF01000308">
    <property type="protein sequence ID" value="VAW56959.1"/>
    <property type="molecule type" value="Genomic_DNA"/>
</dbReference>
<keyword evidence="2" id="KW-0547">Nucleotide-binding</keyword>
<keyword evidence="8" id="KW-0723">Serine/threonine-protein kinase</keyword>
<gene>
    <name evidence="8" type="ORF">MNBD_GAMMA07-2619</name>
</gene>
<feature type="region of interest" description="Disordered" evidence="5">
    <location>
        <begin position="38"/>
        <end position="62"/>
    </location>
</feature>
<feature type="transmembrane region" description="Helical" evidence="6">
    <location>
        <begin position="421"/>
        <end position="441"/>
    </location>
</feature>
<dbReference type="PROSITE" id="PS00107">
    <property type="entry name" value="PROTEIN_KINASE_ATP"/>
    <property type="match status" value="1"/>
</dbReference>
<dbReference type="PANTHER" id="PTHR43289:SF6">
    <property type="entry name" value="SERINE_THREONINE-PROTEIN KINASE NEKL-3"/>
    <property type="match status" value="1"/>
</dbReference>
<dbReference type="InterPro" id="IPR017441">
    <property type="entry name" value="Protein_kinase_ATP_BS"/>
</dbReference>